<evidence type="ECO:0000256" key="1">
    <source>
        <dbReference type="SAM" id="Phobius"/>
    </source>
</evidence>
<keyword evidence="3" id="KW-1185">Reference proteome</keyword>
<evidence type="ECO:0000313" key="2">
    <source>
        <dbReference type="EMBL" id="KAF2427372.1"/>
    </source>
</evidence>
<organism evidence="2 3">
    <name type="scientific">Tothia fuscella</name>
    <dbReference type="NCBI Taxonomy" id="1048955"/>
    <lineage>
        <taxon>Eukaryota</taxon>
        <taxon>Fungi</taxon>
        <taxon>Dikarya</taxon>
        <taxon>Ascomycota</taxon>
        <taxon>Pezizomycotina</taxon>
        <taxon>Dothideomycetes</taxon>
        <taxon>Pleosporomycetidae</taxon>
        <taxon>Venturiales</taxon>
        <taxon>Cylindrosympodiaceae</taxon>
        <taxon>Tothia</taxon>
    </lineage>
</organism>
<keyword evidence="1" id="KW-1133">Transmembrane helix</keyword>
<accession>A0A9P4TWP6</accession>
<name>A0A9P4TWP6_9PEZI</name>
<dbReference type="AlphaFoldDB" id="A0A9P4TWP6"/>
<dbReference type="Proteomes" id="UP000800235">
    <property type="component" value="Unassembled WGS sequence"/>
</dbReference>
<feature type="transmembrane region" description="Helical" evidence="1">
    <location>
        <begin position="50"/>
        <end position="73"/>
    </location>
</feature>
<dbReference type="PROSITE" id="PS51257">
    <property type="entry name" value="PROKAR_LIPOPROTEIN"/>
    <property type="match status" value="1"/>
</dbReference>
<evidence type="ECO:0000313" key="3">
    <source>
        <dbReference type="Proteomes" id="UP000800235"/>
    </source>
</evidence>
<comment type="caution">
    <text evidence="2">The sequence shown here is derived from an EMBL/GenBank/DDBJ whole genome shotgun (WGS) entry which is preliminary data.</text>
</comment>
<protein>
    <submittedName>
        <fullName evidence="2">Uncharacterized protein</fullName>
    </submittedName>
</protein>
<proteinExistence type="predicted"/>
<keyword evidence="1" id="KW-0812">Transmembrane</keyword>
<keyword evidence="1" id="KW-0472">Membrane</keyword>
<dbReference type="EMBL" id="MU007060">
    <property type="protein sequence ID" value="KAF2427372.1"/>
    <property type="molecule type" value="Genomic_DNA"/>
</dbReference>
<gene>
    <name evidence="2" type="ORF">EJ08DRAFT_355599</name>
</gene>
<sequence length="141" mass="15790">MPLKSPQNLALIISCVRRAQFVVLHQSMPPGIPTHSKARLIVATCCLNQVYLRSLGSFCVFVPLHSGFFGSLVRLLRLLLSVLRLLLSLLFDLLHLLLSLLFSVLQCPLNPLLFLFLLFMSKLCPCCIEVVPEHYSGLPFS</sequence>
<reference evidence="2" key="1">
    <citation type="journal article" date="2020" name="Stud. Mycol.">
        <title>101 Dothideomycetes genomes: a test case for predicting lifestyles and emergence of pathogens.</title>
        <authorList>
            <person name="Haridas S."/>
            <person name="Albert R."/>
            <person name="Binder M."/>
            <person name="Bloem J."/>
            <person name="Labutti K."/>
            <person name="Salamov A."/>
            <person name="Andreopoulos B."/>
            <person name="Baker S."/>
            <person name="Barry K."/>
            <person name="Bills G."/>
            <person name="Bluhm B."/>
            <person name="Cannon C."/>
            <person name="Castanera R."/>
            <person name="Culley D."/>
            <person name="Daum C."/>
            <person name="Ezra D."/>
            <person name="Gonzalez J."/>
            <person name="Henrissat B."/>
            <person name="Kuo A."/>
            <person name="Liang C."/>
            <person name="Lipzen A."/>
            <person name="Lutzoni F."/>
            <person name="Magnuson J."/>
            <person name="Mondo S."/>
            <person name="Nolan M."/>
            <person name="Ohm R."/>
            <person name="Pangilinan J."/>
            <person name="Park H.-J."/>
            <person name="Ramirez L."/>
            <person name="Alfaro M."/>
            <person name="Sun H."/>
            <person name="Tritt A."/>
            <person name="Yoshinaga Y."/>
            <person name="Zwiers L.-H."/>
            <person name="Turgeon B."/>
            <person name="Goodwin S."/>
            <person name="Spatafora J."/>
            <person name="Crous P."/>
            <person name="Grigoriev I."/>
        </authorList>
    </citation>
    <scope>NUCLEOTIDE SEQUENCE</scope>
    <source>
        <strain evidence="2">CBS 130266</strain>
    </source>
</reference>